<dbReference type="InterPro" id="IPR036291">
    <property type="entry name" value="NAD(P)-bd_dom_sf"/>
</dbReference>
<protein>
    <recommendedName>
        <fullName evidence="3">D-xylose 1-dehydrogenase (NADP(+), D-xylono-1,5-lactone-forming)</fullName>
        <ecNumber evidence="3">1.1.1.179</ecNumber>
    </recommendedName>
    <alternativeName>
        <fullName evidence="4">D-xylose-NADP dehydrogenase</fullName>
    </alternativeName>
</protein>
<dbReference type="GO" id="GO:0047837">
    <property type="term" value="F:D-xylose 1-dehydrogenase (NADP+) activity"/>
    <property type="evidence" value="ECO:0007669"/>
    <property type="project" value="UniProtKB-EC"/>
</dbReference>
<evidence type="ECO:0000313" key="8">
    <source>
        <dbReference type="EMBL" id="KAJ5553666.1"/>
    </source>
</evidence>
<dbReference type="InterPro" id="IPR000683">
    <property type="entry name" value="Gfo/Idh/MocA-like_OxRdtase_N"/>
</dbReference>
<evidence type="ECO:0000256" key="2">
    <source>
        <dbReference type="ARBA" id="ARBA00023002"/>
    </source>
</evidence>
<dbReference type="PANTHER" id="PTHR22604:SF105">
    <property type="entry name" value="TRANS-1,2-DIHYDROBENZENE-1,2-DIOL DEHYDROGENASE"/>
    <property type="match status" value="1"/>
</dbReference>
<sequence>MANLPTIRWGIITTGLISSWFVDDLVLDRPDAKVKHIIQSIGTSNLEKGRKFVEQHCPNQNPQIYDSYDQVYNDAEVDIVYIGTPHAYHCRDSMQAIAAGKNVLCEKAFAMNAKQAREVFEAAKKKNVYVAEAMWLRHRPLYRKLQELLHQDKVIGDVTRVFADFASEIDISSLPPTSRYRDLALGAGSLLDIGVYPLTWLAVADEKDMEMPRIVASQSHEEGIEVTTSAILQYSSGRMGIASSTTKTKGSPGRIFAVIHGTKGHIEVSGDTPSIPESFTVWARQTDPGSPEKALFDKEQYESKTYEFPKVGRGFVWEADNTALDVLEGRKESSIVPWAMTVHMMEIMDEIRRQGGTVYPGE</sequence>
<dbReference type="InterPro" id="IPR050984">
    <property type="entry name" value="Gfo/Idh/MocA_domain"/>
</dbReference>
<evidence type="ECO:0000259" key="7">
    <source>
        <dbReference type="Pfam" id="PF22725"/>
    </source>
</evidence>
<organism evidence="8 9">
    <name type="scientific">Penicillium frequentans</name>
    <dbReference type="NCBI Taxonomy" id="3151616"/>
    <lineage>
        <taxon>Eukaryota</taxon>
        <taxon>Fungi</taxon>
        <taxon>Dikarya</taxon>
        <taxon>Ascomycota</taxon>
        <taxon>Pezizomycotina</taxon>
        <taxon>Eurotiomycetes</taxon>
        <taxon>Eurotiomycetidae</taxon>
        <taxon>Eurotiales</taxon>
        <taxon>Aspergillaceae</taxon>
        <taxon>Penicillium</taxon>
    </lineage>
</organism>
<dbReference type="Gene3D" id="3.30.360.10">
    <property type="entry name" value="Dihydrodipicolinate Reductase, domain 2"/>
    <property type="match status" value="1"/>
</dbReference>
<dbReference type="InterPro" id="IPR055170">
    <property type="entry name" value="GFO_IDH_MocA-like_dom"/>
</dbReference>
<evidence type="ECO:0000256" key="4">
    <source>
        <dbReference type="ARBA" id="ARBA00042988"/>
    </source>
</evidence>
<feature type="domain" description="GFO/IDH/MocA-like oxidoreductase" evidence="7">
    <location>
        <begin position="142"/>
        <end position="267"/>
    </location>
</feature>
<dbReference type="GO" id="GO:0000166">
    <property type="term" value="F:nucleotide binding"/>
    <property type="evidence" value="ECO:0007669"/>
    <property type="project" value="InterPro"/>
</dbReference>
<comment type="similarity">
    <text evidence="1">Belongs to the Gfo/Idh/MocA family.</text>
</comment>
<evidence type="ECO:0000256" key="1">
    <source>
        <dbReference type="ARBA" id="ARBA00010928"/>
    </source>
</evidence>
<feature type="domain" description="Gfo/Idh/MocA-like oxidoreductase N-terminal" evidence="6">
    <location>
        <begin position="7"/>
        <end position="131"/>
    </location>
</feature>
<evidence type="ECO:0000256" key="5">
    <source>
        <dbReference type="ARBA" id="ARBA00049233"/>
    </source>
</evidence>
<comment type="caution">
    <text evidence="8">The sequence shown here is derived from an EMBL/GenBank/DDBJ whole genome shotgun (WGS) entry which is preliminary data.</text>
</comment>
<evidence type="ECO:0000313" key="9">
    <source>
        <dbReference type="Proteomes" id="UP001220324"/>
    </source>
</evidence>
<proteinExistence type="inferred from homology"/>
<reference evidence="8 9" key="1">
    <citation type="journal article" date="2023" name="IMA Fungus">
        <title>Comparative genomic study of the Penicillium genus elucidates a diverse pangenome and 15 lateral gene transfer events.</title>
        <authorList>
            <person name="Petersen C."/>
            <person name="Sorensen T."/>
            <person name="Nielsen M.R."/>
            <person name="Sondergaard T.E."/>
            <person name="Sorensen J.L."/>
            <person name="Fitzpatrick D.A."/>
            <person name="Frisvad J.C."/>
            <person name="Nielsen K.L."/>
        </authorList>
    </citation>
    <scope>NUCLEOTIDE SEQUENCE [LARGE SCALE GENOMIC DNA]</scope>
    <source>
        <strain evidence="8 9">IBT 35679</strain>
    </source>
</reference>
<dbReference type="Pfam" id="PF01408">
    <property type="entry name" value="GFO_IDH_MocA"/>
    <property type="match status" value="1"/>
</dbReference>
<dbReference type="Pfam" id="PF22725">
    <property type="entry name" value="GFO_IDH_MocA_C3"/>
    <property type="match status" value="1"/>
</dbReference>
<gene>
    <name evidence="8" type="ORF">N7494_003044</name>
</gene>
<dbReference type="PANTHER" id="PTHR22604">
    <property type="entry name" value="OXIDOREDUCTASES"/>
    <property type="match status" value="1"/>
</dbReference>
<keyword evidence="9" id="KW-1185">Reference proteome</keyword>
<accession>A0AAD6D4S7</accession>
<dbReference type="EMBL" id="JAQIZZ010000002">
    <property type="protein sequence ID" value="KAJ5553666.1"/>
    <property type="molecule type" value="Genomic_DNA"/>
</dbReference>
<evidence type="ECO:0000256" key="3">
    <source>
        <dbReference type="ARBA" id="ARBA00038984"/>
    </source>
</evidence>
<evidence type="ECO:0000259" key="6">
    <source>
        <dbReference type="Pfam" id="PF01408"/>
    </source>
</evidence>
<name>A0AAD6D4S7_9EURO</name>
<comment type="catalytic activity">
    <reaction evidence="5">
        <text>D-xylose + NADP(+) = D-xylono-1,5-lactone + NADPH + H(+)</text>
        <dbReference type="Rhea" id="RHEA:22000"/>
        <dbReference type="ChEBI" id="CHEBI:15378"/>
        <dbReference type="ChEBI" id="CHEBI:15867"/>
        <dbReference type="ChEBI" id="CHEBI:53455"/>
        <dbReference type="ChEBI" id="CHEBI:57783"/>
        <dbReference type="ChEBI" id="CHEBI:58349"/>
        <dbReference type="EC" id="1.1.1.179"/>
    </reaction>
</comment>
<dbReference type="SUPFAM" id="SSF55347">
    <property type="entry name" value="Glyceraldehyde-3-phosphate dehydrogenase-like, C-terminal domain"/>
    <property type="match status" value="1"/>
</dbReference>
<dbReference type="SUPFAM" id="SSF51735">
    <property type="entry name" value="NAD(P)-binding Rossmann-fold domains"/>
    <property type="match status" value="1"/>
</dbReference>
<dbReference type="Proteomes" id="UP001220324">
    <property type="component" value="Unassembled WGS sequence"/>
</dbReference>
<dbReference type="AlphaFoldDB" id="A0AAD6D4S7"/>
<dbReference type="Gene3D" id="3.40.50.720">
    <property type="entry name" value="NAD(P)-binding Rossmann-like Domain"/>
    <property type="match status" value="1"/>
</dbReference>
<dbReference type="EC" id="1.1.1.179" evidence="3"/>
<keyword evidence="2" id="KW-0560">Oxidoreductase</keyword>